<name>A0A397U126_9GLOM</name>
<dbReference type="InterPro" id="IPR006597">
    <property type="entry name" value="Sel1-like"/>
</dbReference>
<dbReference type="Gene3D" id="1.25.40.10">
    <property type="entry name" value="Tetratricopeptide repeat domain"/>
    <property type="match status" value="1"/>
</dbReference>
<dbReference type="SMART" id="SM00671">
    <property type="entry name" value="SEL1"/>
    <property type="match status" value="1"/>
</dbReference>
<sequence>MQHTFLASKSNNDTQLYLEDINLQDFLNEIVNDMYNPINSVVQIILASCYRYGKWVEKDERKAFNYYQKLAEMGDARGLNDV</sequence>
<dbReference type="OrthoDB" id="2437122at2759"/>
<keyword evidence="2" id="KW-1185">Reference proteome</keyword>
<proteinExistence type="predicted"/>
<evidence type="ECO:0000313" key="2">
    <source>
        <dbReference type="Proteomes" id="UP000266673"/>
    </source>
</evidence>
<dbReference type="Pfam" id="PF08238">
    <property type="entry name" value="Sel1"/>
    <property type="match status" value="1"/>
</dbReference>
<evidence type="ECO:0000313" key="1">
    <source>
        <dbReference type="EMBL" id="RIB03904.1"/>
    </source>
</evidence>
<gene>
    <name evidence="1" type="ORF">C2G38_2223794</name>
</gene>
<dbReference type="Proteomes" id="UP000266673">
    <property type="component" value="Unassembled WGS sequence"/>
</dbReference>
<dbReference type="SUPFAM" id="SSF81901">
    <property type="entry name" value="HCP-like"/>
    <property type="match status" value="1"/>
</dbReference>
<dbReference type="AlphaFoldDB" id="A0A397U126"/>
<comment type="caution">
    <text evidence="1">The sequence shown here is derived from an EMBL/GenBank/DDBJ whole genome shotgun (WGS) entry which is preliminary data.</text>
</comment>
<accession>A0A397U126</accession>
<protein>
    <submittedName>
        <fullName evidence="1">Uncharacterized protein</fullName>
    </submittedName>
</protein>
<organism evidence="1 2">
    <name type="scientific">Gigaspora rosea</name>
    <dbReference type="NCBI Taxonomy" id="44941"/>
    <lineage>
        <taxon>Eukaryota</taxon>
        <taxon>Fungi</taxon>
        <taxon>Fungi incertae sedis</taxon>
        <taxon>Mucoromycota</taxon>
        <taxon>Glomeromycotina</taxon>
        <taxon>Glomeromycetes</taxon>
        <taxon>Diversisporales</taxon>
        <taxon>Gigasporaceae</taxon>
        <taxon>Gigaspora</taxon>
    </lineage>
</organism>
<dbReference type="InterPro" id="IPR011990">
    <property type="entry name" value="TPR-like_helical_dom_sf"/>
</dbReference>
<reference evidence="1 2" key="1">
    <citation type="submission" date="2018-06" db="EMBL/GenBank/DDBJ databases">
        <title>Comparative genomics reveals the genomic features of Rhizophagus irregularis, R. cerebriforme, R. diaphanum and Gigaspora rosea, and their symbiotic lifestyle signature.</title>
        <authorList>
            <person name="Morin E."/>
            <person name="San Clemente H."/>
            <person name="Chen E.C.H."/>
            <person name="De La Providencia I."/>
            <person name="Hainaut M."/>
            <person name="Kuo A."/>
            <person name="Kohler A."/>
            <person name="Murat C."/>
            <person name="Tang N."/>
            <person name="Roy S."/>
            <person name="Loubradou J."/>
            <person name="Henrissat B."/>
            <person name="Grigoriev I.V."/>
            <person name="Corradi N."/>
            <person name="Roux C."/>
            <person name="Martin F.M."/>
        </authorList>
    </citation>
    <scope>NUCLEOTIDE SEQUENCE [LARGE SCALE GENOMIC DNA]</scope>
    <source>
        <strain evidence="1 2">DAOM 194757</strain>
    </source>
</reference>
<dbReference type="EMBL" id="QKWP01002298">
    <property type="protein sequence ID" value="RIB03904.1"/>
    <property type="molecule type" value="Genomic_DNA"/>
</dbReference>